<reference evidence="1 2" key="1">
    <citation type="submission" date="2018-07" db="EMBL/GenBank/DDBJ databases">
        <title>High-quality-draft genome sequence of Gaiella occulta.</title>
        <authorList>
            <person name="Severino R."/>
            <person name="Froufe H.J.C."/>
            <person name="Rainey F.A."/>
            <person name="Barroso C."/>
            <person name="Albuquerque L."/>
            <person name="Lobo-Da-Cunha A."/>
            <person name="Da Costa M.S."/>
            <person name="Egas C."/>
        </authorList>
    </citation>
    <scope>NUCLEOTIDE SEQUENCE [LARGE SCALE GENOMIC DNA]</scope>
    <source>
        <strain evidence="1 2">F2-233</strain>
    </source>
</reference>
<dbReference type="SFLD" id="SFLDS00003">
    <property type="entry name" value="Haloacid_Dehalogenase"/>
    <property type="match status" value="1"/>
</dbReference>
<dbReference type="InterPro" id="IPR041492">
    <property type="entry name" value="HAD_2"/>
</dbReference>
<dbReference type="Gene3D" id="3.40.50.1000">
    <property type="entry name" value="HAD superfamily/HAD-like"/>
    <property type="match status" value="1"/>
</dbReference>
<dbReference type="PANTHER" id="PTHR43434:SF24">
    <property type="entry name" value="HYDROLASE-RELATED"/>
    <property type="match status" value="1"/>
</dbReference>
<dbReference type="RefSeq" id="WP_181813465.1">
    <property type="nucleotide sequence ID" value="NZ_QQZY01000003.1"/>
</dbReference>
<dbReference type="GO" id="GO:0006281">
    <property type="term" value="P:DNA repair"/>
    <property type="evidence" value="ECO:0007669"/>
    <property type="project" value="TreeGrafter"/>
</dbReference>
<dbReference type="GO" id="GO:0008967">
    <property type="term" value="F:phosphoglycolate phosphatase activity"/>
    <property type="evidence" value="ECO:0007669"/>
    <property type="project" value="TreeGrafter"/>
</dbReference>
<proteinExistence type="predicted"/>
<keyword evidence="2" id="KW-1185">Reference proteome</keyword>
<dbReference type="Pfam" id="PF13419">
    <property type="entry name" value="HAD_2"/>
    <property type="match status" value="1"/>
</dbReference>
<gene>
    <name evidence="1" type="ORF">Gocc_1562</name>
</gene>
<accession>A0A7M2YX26</accession>
<evidence type="ECO:0000313" key="1">
    <source>
        <dbReference type="EMBL" id="RDI74673.1"/>
    </source>
</evidence>
<organism evidence="1 2">
    <name type="scientific">Gaiella occulta</name>
    <dbReference type="NCBI Taxonomy" id="1002870"/>
    <lineage>
        <taxon>Bacteria</taxon>
        <taxon>Bacillati</taxon>
        <taxon>Actinomycetota</taxon>
        <taxon>Thermoleophilia</taxon>
        <taxon>Gaiellales</taxon>
        <taxon>Gaiellaceae</taxon>
        <taxon>Gaiella</taxon>
    </lineage>
</organism>
<keyword evidence="1" id="KW-0378">Hydrolase</keyword>
<dbReference type="InterPro" id="IPR023214">
    <property type="entry name" value="HAD_sf"/>
</dbReference>
<dbReference type="PANTHER" id="PTHR43434">
    <property type="entry name" value="PHOSPHOGLYCOLATE PHOSPHATASE"/>
    <property type="match status" value="1"/>
</dbReference>
<dbReference type="SUPFAM" id="SSF56784">
    <property type="entry name" value="HAD-like"/>
    <property type="match status" value="1"/>
</dbReference>
<sequence length="212" mass="22853">MRRPVILFDLDGTLIDSGPIIIASMRHASVTVLGREPDEEKVRAAIGGPGLAAQMRELDPARVDDLVAAYRAHNMPLHATLEAFPGIPELLLELRARGHRLGIVTAKRVDTVELAFERLPVLRETTEVVVGHNDTARHKPDPDPVLEALARMGVAPQQAVYVGDSPFDIRAGRAAGTLAVAVGWGGIHPDARLLAEEPDALVHAPQELLELV</sequence>
<dbReference type="EMBL" id="QQZY01000003">
    <property type="protein sequence ID" value="RDI74673.1"/>
    <property type="molecule type" value="Genomic_DNA"/>
</dbReference>
<dbReference type="SFLD" id="SFLDG01135">
    <property type="entry name" value="C1.5.6:_HAD__Beta-PGM__Phospha"/>
    <property type="match status" value="1"/>
</dbReference>
<dbReference type="NCBIfam" id="TIGR01509">
    <property type="entry name" value="HAD-SF-IA-v3"/>
    <property type="match status" value="1"/>
</dbReference>
<dbReference type="AlphaFoldDB" id="A0A7M2YX26"/>
<name>A0A7M2YX26_9ACTN</name>
<evidence type="ECO:0000313" key="2">
    <source>
        <dbReference type="Proteomes" id="UP000254134"/>
    </source>
</evidence>
<protein>
    <submittedName>
        <fullName evidence="1">HAD hydrolase, family IA, variant 3</fullName>
    </submittedName>
</protein>
<dbReference type="Proteomes" id="UP000254134">
    <property type="component" value="Unassembled WGS sequence"/>
</dbReference>
<dbReference type="InterPro" id="IPR006439">
    <property type="entry name" value="HAD-SF_hydro_IA"/>
</dbReference>
<dbReference type="SFLD" id="SFLDG01129">
    <property type="entry name" value="C1.5:_HAD__Beta-PGM__Phosphata"/>
    <property type="match status" value="1"/>
</dbReference>
<dbReference type="InterPro" id="IPR050155">
    <property type="entry name" value="HAD-like_hydrolase_sf"/>
</dbReference>
<dbReference type="NCBIfam" id="TIGR01549">
    <property type="entry name" value="HAD-SF-IA-v1"/>
    <property type="match status" value="1"/>
</dbReference>
<comment type="caution">
    <text evidence="1">The sequence shown here is derived from an EMBL/GenBank/DDBJ whole genome shotgun (WGS) entry which is preliminary data.</text>
</comment>
<dbReference type="InterPro" id="IPR023198">
    <property type="entry name" value="PGP-like_dom2"/>
</dbReference>
<dbReference type="GO" id="GO:0005829">
    <property type="term" value="C:cytosol"/>
    <property type="evidence" value="ECO:0007669"/>
    <property type="project" value="TreeGrafter"/>
</dbReference>
<dbReference type="Gene3D" id="1.10.150.240">
    <property type="entry name" value="Putative phosphatase, domain 2"/>
    <property type="match status" value="1"/>
</dbReference>
<dbReference type="InterPro" id="IPR036412">
    <property type="entry name" value="HAD-like_sf"/>
</dbReference>
<reference evidence="2" key="2">
    <citation type="journal article" date="2019" name="MicrobiologyOpen">
        <title>High-quality draft genome sequence of Gaiella occulta isolated from a 150 meter deep mineral water borehole and comparison with the genome sequences of other deep-branching lineages of the phylum Actinobacteria.</title>
        <authorList>
            <person name="Severino R."/>
            <person name="Froufe H.J.C."/>
            <person name="Barroso C."/>
            <person name="Albuquerque L."/>
            <person name="Lobo-da-Cunha A."/>
            <person name="da Costa M.S."/>
            <person name="Egas C."/>
        </authorList>
    </citation>
    <scope>NUCLEOTIDE SEQUENCE [LARGE SCALE GENOMIC DNA]</scope>
    <source>
        <strain evidence="2">F2-233</strain>
    </source>
</reference>